<dbReference type="RefSeq" id="WP_202957357.1">
    <property type="nucleotide sequence ID" value="NZ_JAPCID010000010.1"/>
</dbReference>
<dbReference type="PRINTS" id="PR00080">
    <property type="entry name" value="SDRFAMILY"/>
</dbReference>
<dbReference type="SUPFAM" id="SSF51735">
    <property type="entry name" value="NAD(P)-binding Rossmann-fold domains"/>
    <property type="match status" value="1"/>
</dbReference>
<name>A0ABT4RG67_9ACTN</name>
<accession>A0ABT4RG67</accession>
<evidence type="ECO:0000256" key="1">
    <source>
        <dbReference type="ARBA" id="ARBA00006484"/>
    </source>
</evidence>
<protein>
    <submittedName>
        <fullName evidence="3">SDR family oxidoreductase</fullName>
    </submittedName>
</protein>
<dbReference type="SMART" id="SM00822">
    <property type="entry name" value="PKS_KR"/>
    <property type="match status" value="1"/>
</dbReference>
<comment type="similarity">
    <text evidence="1">Belongs to the short-chain dehydrogenases/reductases (SDR) family.</text>
</comment>
<proteinExistence type="inferred from homology"/>
<comment type="caution">
    <text evidence="3">The sequence shown here is derived from an EMBL/GenBank/DDBJ whole genome shotgun (WGS) entry which is preliminary data.</text>
</comment>
<sequence length="243" mass="25528">MTKLALITGANRGIGRSTALHLARDGVDVIATYRSHADEAREVVREIEALGRRAVAVPLDVSRPHGFTLDTTPFGRDDFDFLVNNAGFSRGGTVADISEEDVDALIDVHFKGPLLLTQALLPRLADGGAIVNVSTGLTRFTSPQRAVYGAVKGAVEVLTRYLAVELGPRAITANVIAPGPVATDFSDGLIRDTPEIAAHIASLTPLGRIATADDIGAAIANLLRPGNGWITGQRIEVSGGLHV</sequence>
<dbReference type="Pfam" id="PF13561">
    <property type="entry name" value="adh_short_C2"/>
    <property type="match status" value="1"/>
</dbReference>
<dbReference type="PANTHER" id="PTHR42879">
    <property type="entry name" value="3-OXOACYL-(ACYL-CARRIER-PROTEIN) REDUCTASE"/>
    <property type="match status" value="1"/>
</dbReference>
<evidence type="ECO:0000259" key="2">
    <source>
        <dbReference type="SMART" id="SM00822"/>
    </source>
</evidence>
<dbReference type="Gene3D" id="3.40.50.720">
    <property type="entry name" value="NAD(P)-binding Rossmann-like Domain"/>
    <property type="match status" value="1"/>
</dbReference>
<dbReference type="PANTHER" id="PTHR42879:SF2">
    <property type="entry name" value="3-OXOACYL-[ACYL-CARRIER-PROTEIN] REDUCTASE FABG"/>
    <property type="match status" value="1"/>
</dbReference>
<dbReference type="PRINTS" id="PR00081">
    <property type="entry name" value="GDHRDH"/>
</dbReference>
<dbReference type="Proteomes" id="UP001147700">
    <property type="component" value="Unassembled WGS sequence"/>
</dbReference>
<reference evidence="3" key="1">
    <citation type="submission" date="2022-10" db="EMBL/GenBank/DDBJ databases">
        <title>The WGS of Solirubrobacter sp. CPCC 204708.</title>
        <authorList>
            <person name="Jiang Z."/>
        </authorList>
    </citation>
    <scope>NUCLEOTIDE SEQUENCE</scope>
    <source>
        <strain evidence="3">CPCC 204708</strain>
    </source>
</reference>
<organism evidence="3 4">
    <name type="scientific">Solirubrobacter deserti</name>
    <dbReference type="NCBI Taxonomy" id="2282478"/>
    <lineage>
        <taxon>Bacteria</taxon>
        <taxon>Bacillati</taxon>
        <taxon>Actinomycetota</taxon>
        <taxon>Thermoleophilia</taxon>
        <taxon>Solirubrobacterales</taxon>
        <taxon>Solirubrobacteraceae</taxon>
        <taxon>Solirubrobacter</taxon>
    </lineage>
</organism>
<dbReference type="InterPro" id="IPR050259">
    <property type="entry name" value="SDR"/>
</dbReference>
<dbReference type="InterPro" id="IPR057326">
    <property type="entry name" value="KR_dom"/>
</dbReference>
<feature type="domain" description="Ketoreductase" evidence="2">
    <location>
        <begin position="3"/>
        <end position="179"/>
    </location>
</feature>
<dbReference type="EMBL" id="JAPCID010000010">
    <property type="protein sequence ID" value="MDA0137524.1"/>
    <property type="molecule type" value="Genomic_DNA"/>
</dbReference>
<keyword evidence="4" id="KW-1185">Reference proteome</keyword>
<evidence type="ECO:0000313" key="3">
    <source>
        <dbReference type="EMBL" id="MDA0137524.1"/>
    </source>
</evidence>
<evidence type="ECO:0000313" key="4">
    <source>
        <dbReference type="Proteomes" id="UP001147700"/>
    </source>
</evidence>
<gene>
    <name evidence="3" type="ORF">OJ962_08460</name>
</gene>
<dbReference type="InterPro" id="IPR036291">
    <property type="entry name" value="NAD(P)-bd_dom_sf"/>
</dbReference>
<dbReference type="InterPro" id="IPR002347">
    <property type="entry name" value="SDR_fam"/>
</dbReference>